<dbReference type="EMBL" id="JACNFK010000037">
    <property type="protein sequence ID" value="MBC8520274.1"/>
    <property type="molecule type" value="Genomic_DNA"/>
</dbReference>
<comment type="caution">
    <text evidence="1">The sequence shown here is derived from an EMBL/GenBank/DDBJ whole genome shotgun (WGS) entry which is preliminary data.</text>
</comment>
<evidence type="ECO:0000313" key="1">
    <source>
        <dbReference type="EMBL" id="MBC8520274.1"/>
    </source>
</evidence>
<sequence length="197" mass="22622">MINDNPTCYIIAGPNGAGKTTFALRYLPDVESCSNFVNADMIAVGLYPLAPEKDRIAASRIFLKEIDNYIASRESFAFETTLSGKGHLRRIRYLRQNGWRVVLFYLWLPNVEYSIQRVQERVEHGGHNIPESDIRRRFPKSISNLLNEYASICDETICMNNQSREATVIFNQIADHRNIVDNERYEDLLRSVSDGTN</sequence>
<reference evidence="1 2" key="1">
    <citation type="submission" date="2020-08" db="EMBL/GenBank/DDBJ databases">
        <title>Bridging the membrane lipid divide: bacteria of the FCB group superphylum have the potential to synthesize archaeal ether lipids.</title>
        <authorList>
            <person name="Villanueva L."/>
            <person name="Von Meijenfeldt F.A.B."/>
            <person name="Westbye A.B."/>
            <person name="Yadav S."/>
            <person name="Hopmans E.C."/>
            <person name="Dutilh B.E."/>
            <person name="Sinninghe Damste J.S."/>
        </authorList>
    </citation>
    <scope>NUCLEOTIDE SEQUENCE [LARGE SCALE GENOMIC DNA]</scope>
    <source>
        <strain evidence="1">NIOZ-UU100</strain>
    </source>
</reference>
<dbReference type="InterPro" id="IPR027417">
    <property type="entry name" value="P-loop_NTPase"/>
</dbReference>
<evidence type="ECO:0000313" key="2">
    <source>
        <dbReference type="Proteomes" id="UP000654401"/>
    </source>
</evidence>
<dbReference type="PANTHER" id="PTHR39206:SF1">
    <property type="entry name" value="SLL8004 PROTEIN"/>
    <property type="match status" value="1"/>
</dbReference>
<dbReference type="Proteomes" id="UP000654401">
    <property type="component" value="Unassembled WGS sequence"/>
</dbReference>
<evidence type="ECO:0008006" key="3">
    <source>
        <dbReference type="Google" id="ProtNLM"/>
    </source>
</evidence>
<proteinExistence type="predicted"/>
<organism evidence="1 2">
    <name type="scientific">Candidatus Thiopontia autotrophica</name>
    <dbReference type="NCBI Taxonomy" id="2841688"/>
    <lineage>
        <taxon>Bacteria</taxon>
        <taxon>Pseudomonadati</taxon>
        <taxon>Pseudomonadota</taxon>
        <taxon>Gammaproteobacteria</taxon>
        <taxon>Candidatus Thiopontia</taxon>
    </lineage>
</organism>
<accession>A0A8J6TNV1</accession>
<gene>
    <name evidence="1" type="ORF">H8D24_07715</name>
</gene>
<dbReference type="Gene3D" id="3.40.50.300">
    <property type="entry name" value="P-loop containing nucleotide triphosphate hydrolases"/>
    <property type="match status" value="1"/>
</dbReference>
<dbReference type="PANTHER" id="PTHR39206">
    <property type="entry name" value="SLL8004 PROTEIN"/>
    <property type="match status" value="1"/>
</dbReference>
<protein>
    <recommendedName>
        <fullName evidence="3">UDP-N-acetylglucosamine kinase</fullName>
    </recommendedName>
</protein>
<dbReference type="AlphaFoldDB" id="A0A8J6TNV1"/>
<name>A0A8J6TNV1_9GAMM</name>
<dbReference type="SUPFAM" id="SSF52540">
    <property type="entry name" value="P-loop containing nucleoside triphosphate hydrolases"/>
    <property type="match status" value="1"/>
</dbReference>